<dbReference type="AlphaFoldDB" id="A0A2N8ZA86"/>
<evidence type="ECO:0000313" key="2">
    <source>
        <dbReference type="EMBL" id="SON48824.1"/>
    </source>
</evidence>
<protein>
    <recommendedName>
        <fullName evidence="1">N-acetyltransferase domain-containing protein</fullName>
    </recommendedName>
</protein>
<dbReference type="Pfam" id="PF00583">
    <property type="entry name" value="Acetyltransf_1"/>
    <property type="match status" value="1"/>
</dbReference>
<feature type="domain" description="N-acetyltransferase" evidence="1">
    <location>
        <begin position="2"/>
        <end position="155"/>
    </location>
</feature>
<accession>A0A2N8ZA86</accession>
<dbReference type="KEGG" id="vta:A0845"/>
<sequence>MIAIKKAKIKYFSSLIELNVSVEQKGYVTTFDHLYENRSNEDVIYAITHDAQYVGFFALDFGFEKKYTFVKNHEIGLKNFTIDQRHQKNGYGKAAIKRLQQYLYSSYPDVASICVMVDKKNDAAYKCFSDAGFEDTKKIFFDDDSNQIRILRYTVVAP</sequence>
<proteinExistence type="predicted"/>
<dbReference type="RefSeq" id="WP_102521608.1">
    <property type="nucleotide sequence ID" value="NZ_LT960611.1"/>
</dbReference>
<evidence type="ECO:0000259" key="1">
    <source>
        <dbReference type="PROSITE" id="PS51186"/>
    </source>
</evidence>
<dbReference type="OrthoDB" id="8304386at2"/>
<dbReference type="EMBL" id="LT960611">
    <property type="protein sequence ID" value="SON48824.1"/>
    <property type="molecule type" value="Genomic_DNA"/>
</dbReference>
<name>A0A2N8ZA86_9VIBR</name>
<keyword evidence="3" id="KW-1185">Reference proteome</keyword>
<dbReference type="PROSITE" id="PS51186">
    <property type="entry name" value="GNAT"/>
    <property type="match status" value="1"/>
</dbReference>
<dbReference type="GO" id="GO:0016747">
    <property type="term" value="F:acyltransferase activity, transferring groups other than amino-acyl groups"/>
    <property type="evidence" value="ECO:0007669"/>
    <property type="project" value="InterPro"/>
</dbReference>
<gene>
    <name evidence="2" type="ORF">VTAP4600_A0845</name>
</gene>
<organism evidence="2 3">
    <name type="scientific">Vibrio tapetis subsp. tapetis</name>
    <dbReference type="NCBI Taxonomy" id="1671868"/>
    <lineage>
        <taxon>Bacteria</taxon>
        <taxon>Pseudomonadati</taxon>
        <taxon>Pseudomonadota</taxon>
        <taxon>Gammaproteobacteria</taxon>
        <taxon>Vibrionales</taxon>
        <taxon>Vibrionaceae</taxon>
        <taxon>Vibrio</taxon>
    </lineage>
</organism>
<dbReference type="InterPro" id="IPR016181">
    <property type="entry name" value="Acyl_CoA_acyltransferase"/>
</dbReference>
<dbReference type="Gene3D" id="3.40.630.30">
    <property type="match status" value="1"/>
</dbReference>
<evidence type="ECO:0000313" key="3">
    <source>
        <dbReference type="Proteomes" id="UP000235828"/>
    </source>
</evidence>
<dbReference type="SUPFAM" id="SSF55729">
    <property type="entry name" value="Acyl-CoA N-acyltransferases (Nat)"/>
    <property type="match status" value="1"/>
</dbReference>
<dbReference type="Proteomes" id="UP000235828">
    <property type="component" value="Chromosome A"/>
</dbReference>
<dbReference type="InterPro" id="IPR000182">
    <property type="entry name" value="GNAT_dom"/>
</dbReference>
<reference evidence="2 3" key="1">
    <citation type="submission" date="2017-10" db="EMBL/GenBank/DDBJ databases">
        <authorList>
            <person name="Banno H."/>
            <person name="Chua N.-H."/>
        </authorList>
    </citation>
    <scope>NUCLEOTIDE SEQUENCE [LARGE SCALE GENOMIC DNA]</scope>
    <source>
        <strain evidence="2">Vibrio tapetis CECT4600</strain>
    </source>
</reference>